<evidence type="ECO:0000256" key="3">
    <source>
        <dbReference type="ARBA" id="ARBA00011886"/>
    </source>
</evidence>
<dbReference type="Pfam" id="PF01048">
    <property type="entry name" value="PNP_UDP_1"/>
    <property type="match status" value="1"/>
</dbReference>
<sequence length="188" mass="20143">MSVSFDASATHSAPVVSDDDAFASGTAGETSTRRRRLLRVASQHESDIDVSANYLLSCTAFRPKIGMVAGLGISGFTKVVEDKEVIRYEDIPGFPQPATEGAGGELVFGRCNGRDVVVFEGRFFAHEGYDPTTCAMPMRVLKRLGVTVVITTGVCGALNEAYRAGDFVVVKDQLNFPGTTRRASASLR</sequence>
<evidence type="ECO:0000259" key="11">
    <source>
        <dbReference type="Pfam" id="PF01048"/>
    </source>
</evidence>
<comment type="catalytic activity">
    <reaction evidence="7">
        <text>2'-deoxyguanosine + phosphate = 2-deoxy-alpha-D-ribose 1-phosphate + guanine</text>
        <dbReference type="Rhea" id="RHEA:27738"/>
        <dbReference type="ChEBI" id="CHEBI:16235"/>
        <dbReference type="ChEBI" id="CHEBI:17172"/>
        <dbReference type="ChEBI" id="CHEBI:43474"/>
        <dbReference type="ChEBI" id="CHEBI:57259"/>
        <dbReference type="EC" id="2.4.2.1"/>
    </reaction>
</comment>
<reference evidence="13" key="1">
    <citation type="submission" date="2025-08" db="UniProtKB">
        <authorList>
            <consortium name="RefSeq"/>
        </authorList>
    </citation>
    <scope>IDENTIFICATION</scope>
</reference>
<comment type="pathway">
    <text evidence="1">Purine metabolism; purine nucleoside salvage.</text>
</comment>
<dbReference type="RefSeq" id="XP_014676893.1">
    <property type="nucleotide sequence ID" value="XM_014821407.1"/>
</dbReference>
<evidence type="ECO:0000256" key="10">
    <source>
        <dbReference type="ARBA" id="ARBA00031036"/>
    </source>
</evidence>
<evidence type="ECO:0000256" key="2">
    <source>
        <dbReference type="ARBA" id="ARBA00006751"/>
    </source>
</evidence>
<comment type="catalytic activity">
    <reaction evidence="9">
        <text>guanosine + phosphate = alpha-D-ribose 1-phosphate + guanine</text>
        <dbReference type="Rhea" id="RHEA:13233"/>
        <dbReference type="ChEBI" id="CHEBI:16235"/>
        <dbReference type="ChEBI" id="CHEBI:16750"/>
        <dbReference type="ChEBI" id="CHEBI:43474"/>
        <dbReference type="ChEBI" id="CHEBI:57720"/>
        <dbReference type="EC" id="2.4.2.1"/>
    </reaction>
</comment>
<evidence type="ECO:0000256" key="7">
    <source>
        <dbReference type="ARBA" id="ARBA00023929"/>
    </source>
</evidence>
<evidence type="ECO:0000256" key="6">
    <source>
        <dbReference type="ARBA" id="ARBA00023918"/>
    </source>
</evidence>
<keyword evidence="5" id="KW-0808">Transferase</keyword>
<dbReference type="SUPFAM" id="SSF53167">
    <property type="entry name" value="Purine and uridine phosphorylases"/>
    <property type="match status" value="1"/>
</dbReference>
<evidence type="ECO:0000256" key="9">
    <source>
        <dbReference type="ARBA" id="ARBA00023970"/>
    </source>
</evidence>
<proteinExistence type="inferred from homology"/>
<evidence type="ECO:0000256" key="4">
    <source>
        <dbReference type="ARBA" id="ARBA00022676"/>
    </source>
</evidence>
<gene>
    <name evidence="13" type="primary">LOC106816783</name>
</gene>
<accession>A0ABM1EXH2</accession>
<dbReference type="InterPro" id="IPR011268">
    <property type="entry name" value="Purine_phosphorylase"/>
</dbReference>
<dbReference type="InterPro" id="IPR000845">
    <property type="entry name" value="Nucleoside_phosphorylase_d"/>
</dbReference>
<dbReference type="PANTHER" id="PTHR11904:SF9">
    <property type="entry name" value="PURINE NUCLEOSIDE PHOSPHORYLASE-RELATED"/>
    <property type="match status" value="1"/>
</dbReference>
<evidence type="ECO:0000256" key="5">
    <source>
        <dbReference type="ARBA" id="ARBA00022679"/>
    </source>
</evidence>
<name>A0ABM1EXH2_PRICU</name>
<dbReference type="EC" id="2.4.2.1" evidence="3"/>
<dbReference type="Proteomes" id="UP000695022">
    <property type="component" value="Unplaced"/>
</dbReference>
<feature type="domain" description="Nucleoside phosphorylase" evidence="11">
    <location>
        <begin position="64"/>
        <end position="181"/>
    </location>
</feature>
<evidence type="ECO:0000256" key="8">
    <source>
        <dbReference type="ARBA" id="ARBA00023950"/>
    </source>
</evidence>
<evidence type="ECO:0000313" key="13">
    <source>
        <dbReference type="RefSeq" id="XP_014676893.1"/>
    </source>
</evidence>
<keyword evidence="12" id="KW-1185">Reference proteome</keyword>
<protein>
    <recommendedName>
        <fullName evidence="3">purine-nucleoside phosphorylase</fullName>
        <ecNumber evidence="3">2.4.2.1</ecNumber>
    </recommendedName>
    <alternativeName>
        <fullName evidence="10">Inosine-guanosine phosphorylase</fullName>
    </alternativeName>
</protein>
<dbReference type="Gene3D" id="3.40.50.1580">
    <property type="entry name" value="Nucleoside phosphorylase domain"/>
    <property type="match status" value="1"/>
</dbReference>
<dbReference type="InterPro" id="IPR035994">
    <property type="entry name" value="Nucleoside_phosphorylase_sf"/>
</dbReference>
<comment type="similarity">
    <text evidence="2">Belongs to the PNP/MTAP phosphorylase family.</text>
</comment>
<dbReference type="PANTHER" id="PTHR11904">
    <property type="entry name" value="METHYLTHIOADENOSINE/PURINE NUCLEOSIDE PHOSPHORYLASE"/>
    <property type="match status" value="1"/>
</dbReference>
<organism evidence="12 13">
    <name type="scientific">Priapulus caudatus</name>
    <name type="common">Priapulid worm</name>
    <dbReference type="NCBI Taxonomy" id="37621"/>
    <lineage>
        <taxon>Eukaryota</taxon>
        <taxon>Metazoa</taxon>
        <taxon>Ecdysozoa</taxon>
        <taxon>Scalidophora</taxon>
        <taxon>Priapulida</taxon>
        <taxon>Priapulimorpha</taxon>
        <taxon>Priapulimorphida</taxon>
        <taxon>Priapulidae</taxon>
        <taxon>Priapulus</taxon>
    </lineage>
</organism>
<dbReference type="GeneID" id="106816783"/>
<keyword evidence="4" id="KW-0328">Glycosyltransferase</keyword>
<evidence type="ECO:0000256" key="1">
    <source>
        <dbReference type="ARBA" id="ARBA00005058"/>
    </source>
</evidence>
<evidence type="ECO:0000313" key="12">
    <source>
        <dbReference type="Proteomes" id="UP000695022"/>
    </source>
</evidence>
<comment type="catalytic activity">
    <reaction evidence="6">
        <text>inosine + phosphate = alpha-D-ribose 1-phosphate + hypoxanthine</text>
        <dbReference type="Rhea" id="RHEA:27646"/>
        <dbReference type="ChEBI" id="CHEBI:17368"/>
        <dbReference type="ChEBI" id="CHEBI:17596"/>
        <dbReference type="ChEBI" id="CHEBI:43474"/>
        <dbReference type="ChEBI" id="CHEBI:57720"/>
        <dbReference type="EC" id="2.4.2.1"/>
    </reaction>
</comment>
<comment type="catalytic activity">
    <reaction evidence="8">
        <text>2'-deoxyinosine + phosphate = 2-deoxy-alpha-D-ribose 1-phosphate + hypoxanthine</text>
        <dbReference type="Rhea" id="RHEA:27750"/>
        <dbReference type="ChEBI" id="CHEBI:17368"/>
        <dbReference type="ChEBI" id="CHEBI:28997"/>
        <dbReference type="ChEBI" id="CHEBI:43474"/>
        <dbReference type="ChEBI" id="CHEBI:57259"/>
        <dbReference type="EC" id="2.4.2.1"/>
    </reaction>
</comment>